<dbReference type="EMBL" id="FQWV01000004">
    <property type="protein sequence ID" value="SHH14556.1"/>
    <property type="molecule type" value="Genomic_DNA"/>
</dbReference>
<dbReference type="OrthoDB" id="346444at2157"/>
<keyword evidence="3" id="KW-1185">Reference proteome</keyword>
<evidence type="ECO:0000313" key="3">
    <source>
        <dbReference type="Proteomes" id="UP000184357"/>
    </source>
</evidence>
<dbReference type="Proteomes" id="UP000184357">
    <property type="component" value="Unassembled WGS sequence"/>
</dbReference>
<proteinExistence type="predicted"/>
<evidence type="ECO:0000313" key="2">
    <source>
        <dbReference type="EMBL" id="SHH14556.1"/>
    </source>
</evidence>
<organism evidence="2 3">
    <name type="scientific">Halobaculum gomorrense</name>
    <dbReference type="NCBI Taxonomy" id="43928"/>
    <lineage>
        <taxon>Archaea</taxon>
        <taxon>Methanobacteriati</taxon>
        <taxon>Methanobacteriota</taxon>
        <taxon>Stenosarchaea group</taxon>
        <taxon>Halobacteria</taxon>
        <taxon>Halobacteriales</taxon>
        <taxon>Haloferacaceae</taxon>
        <taxon>Halobaculum</taxon>
    </lineage>
</organism>
<reference evidence="2 3" key="1">
    <citation type="submission" date="2016-11" db="EMBL/GenBank/DDBJ databases">
        <authorList>
            <person name="Jaros S."/>
            <person name="Januszkiewicz K."/>
            <person name="Wedrychowicz H."/>
        </authorList>
    </citation>
    <scope>NUCLEOTIDE SEQUENCE [LARGE SCALE GENOMIC DNA]</scope>
    <source>
        <strain evidence="2 3">DSM 9297</strain>
    </source>
</reference>
<feature type="region of interest" description="Disordered" evidence="1">
    <location>
        <begin position="27"/>
        <end position="61"/>
    </location>
</feature>
<accession>A0A1M5QKV1</accession>
<dbReference type="RefSeq" id="WP_143165401.1">
    <property type="nucleotide sequence ID" value="NZ_FQWV01000004.1"/>
</dbReference>
<evidence type="ECO:0000256" key="1">
    <source>
        <dbReference type="SAM" id="MobiDB-lite"/>
    </source>
</evidence>
<name>A0A1M5QKV1_9EURY</name>
<gene>
    <name evidence="2" type="ORF">SAMN05443636_1945</name>
</gene>
<sequence>MSPPSTSRRGLIAALGAVPALGSLAGCVAGSGSGTEERTESPAGDSATHTSATESDEPDRPAAVEAVSVADFVIYPLSGVHPHVHRRSGTQYVVVALITSLSGRTLRDRLTVEVDGEPVHLAAHQPVPWETEAARVALAVPKDATHEGGRVLFDGAVVHDLSTAVIRRLNAPPVFEVGEPSISPTGVEAGEQTTAVAQFGLRNVGEGRGTFGASLTGNYVSGSATVTESLDPGAETTVSVSTPVVGDGDAAAVTLDWGADWRSFEIPVVETTADGETATPTPAPR</sequence>
<dbReference type="AlphaFoldDB" id="A0A1M5QKV1"/>
<protein>
    <submittedName>
        <fullName evidence="2">Uncharacterized protein</fullName>
    </submittedName>
</protein>